<gene>
    <name evidence="1" type="ORF">ACFQFD_19380</name>
</gene>
<dbReference type="EMBL" id="JBHSWX010000014">
    <property type="protein sequence ID" value="MFC6788066.1"/>
    <property type="molecule type" value="Genomic_DNA"/>
</dbReference>
<proteinExistence type="predicted"/>
<organism evidence="1 2">
    <name type="scientific">Halobaculum halobium</name>
    <dbReference type="NCBI Taxonomy" id="3032281"/>
    <lineage>
        <taxon>Archaea</taxon>
        <taxon>Methanobacteriati</taxon>
        <taxon>Methanobacteriota</taxon>
        <taxon>Stenosarchaea group</taxon>
        <taxon>Halobacteria</taxon>
        <taxon>Halobacteriales</taxon>
        <taxon>Haloferacaceae</taxon>
        <taxon>Halobaculum</taxon>
    </lineage>
</organism>
<dbReference type="RefSeq" id="WP_390215499.1">
    <property type="nucleotide sequence ID" value="NZ_JBHSWX010000014.1"/>
</dbReference>
<protein>
    <submittedName>
        <fullName evidence="1">Uncharacterized protein</fullName>
    </submittedName>
</protein>
<keyword evidence="2" id="KW-1185">Reference proteome</keyword>
<evidence type="ECO:0000313" key="1">
    <source>
        <dbReference type="EMBL" id="MFC6788066.1"/>
    </source>
</evidence>
<evidence type="ECO:0000313" key="2">
    <source>
        <dbReference type="Proteomes" id="UP001596443"/>
    </source>
</evidence>
<dbReference type="AlphaFoldDB" id="A0ABD5TFD0"/>
<reference evidence="1 2" key="1">
    <citation type="journal article" date="2019" name="Int. J. Syst. Evol. Microbiol.">
        <title>The Global Catalogue of Microorganisms (GCM) 10K type strain sequencing project: providing services to taxonomists for standard genome sequencing and annotation.</title>
        <authorList>
            <consortium name="The Broad Institute Genomics Platform"/>
            <consortium name="The Broad Institute Genome Sequencing Center for Infectious Disease"/>
            <person name="Wu L."/>
            <person name="Ma J."/>
        </authorList>
    </citation>
    <scope>NUCLEOTIDE SEQUENCE [LARGE SCALE GENOMIC DNA]</scope>
    <source>
        <strain evidence="1 2">SYNS20</strain>
    </source>
</reference>
<comment type="caution">
    <text evidence="1">The sequence shown here is derived from an EMBL/GenBank/DDBJ whole genome shotgun (WGS) entry which is preliminary data.</text>
</comment>
<name>A0ABD5TFD0_9EURY</name>
<sequence length="178" mass="18985">MSHRDLLAGNRGVGRDARLHAAHALRADAVGREAVVVADVVVERVEELLGSAVGEPPRRERVVDRRPSALTAGDRQQLVRVRRHQVAAALVAGAGRVERPHLASPGERAREHRAHDLPARGAEFVSLDAVVGTRAVVRSGLAVVGVAALDFPDEVIEELLEVVVEVRAVVQAGAVVQF</sequence>
<dbReference type="Proteomes" id="UP001596443">
    <property type="component" value="Unassembled WGS sequence"/>
</dbReference>
<accession>A0ABD5TFD0</accession>